<protein>
    <submittedName>
        <fullName evidence="1">Uncharacterized protein</fullName>
    </submittedName>
</protein>
<reference evidence="2" key="2">
    <citation type="journal article" date="2016" name="Sci. Rep.">
        <title>Dictyocaulus viviparus genome, variome and transcriptome elucidate lungworm biology and support future intervention.</title>
        <authorList>
            <person name="McNulty S.N."/>
            <person name="Strube C."/>
            <person name="Rosa B.A."/>
            <person name="Martin J.C."/>
            <person name="Tyagi R."/>
            <person name="Choi Y.J."/>
            <person name="Wang Q."/>
            <person name="Hallsworth Pepin K."/>
            <person name="Zhang X."/>
            <person name="Ozersky P."/>
            <person name="Wilson R.K."/>
            <person name="Sternberg P.W."/>
            <person name="Gasser R.B."/>
            <person name="Mitreva M."/>
        </authorList>
    </citation>
    <scope>NUCLEOTIDE SEQUENCE [LARGE SCALE GENOMIC DNA]</scope>
    <source>
        <strain evidence="2">HannoverDv2000</strain>
    </source>
</reference>
<dbReference type="Proteomes" id="UP000053766">
    <property type="component" value="Unassembled WGS sequence"/>
</dbReference>
<dbReference type="AlphaFoldDB" id="A0A0D8XM14"/>
<sequence length="84" mass="9601">MTTPTFDCQGRPAYATRVITKIRRKSGNFVVLKLEQRAFCIELISSMITVCVMKIITTNVSCTRKQQLKRLRQHATSANERPSK</sequence>
<accession>A0A0D8XM14</accession>
<evidence type="ECO:0000313" key="1">
    <source>
        <dbReference type="EMBL" id="KJH43421.1"/>
    </source>
</evidence>
<organism evidence="1 2">
    <name type="scientific">Dictyocaulus viviparus</name>
    <name type="common">Bovine lungworm</name>
    <dbReference type="NCBI Taxonomy" id="29172"/>
    <lineage>
        <taxon>Eukaryota</taxon>
        <taxon>Metazoa</taxon>
        <taxon>Ecdysozoa</taxon>
        <taxon>Nematoda</taxon>
        <taxon>Chromadorea</taxon>
        <taxon>Rhabditida</taxon>
        <taxon>Rhabditina</taxon>
        <taxon>Rhabditomorpha</taxon>
        <taxon>Strongyloidea</taxon>
        <taxon>Metastrongylidae</taxon>
        <taxon>Dictyocaulus</taxon>
    </lineage>
</organism>
<evidence type="ECO:0000313" key="2">
    <source>
        <dbReference type="Proteomes" id="UP000053766"/>
    </source>
</evidence>
<keyword evidence="2" id="KW-1185">Reference proteome</keyword>
<gene>
    <name evidence="1" type="ORF">DICVIV_10562</name>
</gene>
<dbReference type="EMBL" id="KN716560">
    <property type="protein sequence ID" value="KJH43421.1"/>
    <property type="molecule type" value="Genomic_DNA"/>
</dbReference>
<proteinExistence type="predicted"/>
<name>A0A0D8XM14_DICVI</name>
<reference evidence="1 2" key="1">
    <citation type="submission" date="2013-11" db="EMBL/GenBank/DDBJ databases">
        <title>Draft genome of the bovine lungworm Dictyocaulus viviparus.</title>
        <authorList>
            <person name="Mitreva M."/>
        </authorList>
    </citation>
    <scope>NUCLEOTIDE SEQUENCE [LARGE SCALE GENOMIC DNA]</scope>
    <source>
        <strain evidence="1 2">HannoverDv2000</strain>
    </source>
</reference>